<gene>
    <name evidence="2" type="ordered locus">HH_0205</name>
</gene>
<dbReference type="SUPFAM" id="SSF53448">
    <property type="entry name" value="Nucleotide-diphospho-sugar transferases"/>
    <property type="match status" value="1"/>
</dbReference>
<dbReference type="KEGG" id="hhe:HH_0205"/>
<dbReference type="GO" id="GO:0016758">
    <property type="term" value="F:hexosyltransferase activity"/>
    <property type="evidence" value="ECO:0007669"/>
    <property type="project" value="UniProtKB-ARBA"/>
</dbReference>
<feature type="domain" description="Glycosyltransferase 2-like" evidence="1">
    <location>
        <begin position="9"/>
        <end position="148"/>
    </location>
</feature>
<dbReference type="InterPro" id="IPR001173">
    <property type="entry name" value="Glyco_trans_2-like"/>
</dbReference>
<protein>
    <submittedName>
        <fullName evidence="2">Conserved hypothetical glycosyl transferase</fullName>
    </submittedName>
</protein>
<dbReference type="PANTHER" id="PTHR22916:SF3">
    <property type="entry name" value="UDP-GLCNAC:BETAGAL BETA-1,3-N-ACETYLGLUCOSAMINYLTRANSFERASE-LIKE PROTEIN 1"/>
    <property type="match status" value="1"/>
</dbReference>
<dbReference type="HOGENOM" id="CLU_025996_25_1_7"/>
<sequence>MNNHNPLVSVIIPIYNVEKYLRECLDSVINQTLREIEIICVNDGSTDKSGSILESFAQSDKRIVAIHKANAGVAKARNEALNLARGKFVYFIDSDDFCPSHDTLFTLYTNAVANQALICGGCFSDYKNGVINTDFPSILYGYTFTHNGFVEYKDYQFDFGWTRFIYDRKFLIDSHIFHPHYTRYEDPVFFVKVMIAAQRFYALSEVTYCYRIGHQKSFLAWSETHWSDQNKGLLDVLYFARAHKLDKLYNLTLSRARIIATNLTESICEGKGSIESLCMLNMILSANEIALQNRDMSHALNLEFERIHQRLSYLNHLLISPLQLFILILKFYKQKFKSYFRVRLFKEYSVIKLFGITLYERFAQRADSSGGGGYIM</sequence>
<organism evidence="2 3">
    <name type="scientific">Helicobacter hepaticus (strain ATCC 51449 / 3B1)</name>
    <dbReference type="NCBI Taxonomy" id="235279"/>
    <lineage>
        <taxon>Bacteria</taxon>
        <taxon>Pseudomonadati</taxon>
        <taxon>Campylobacterota</taxon>
        <taxon>Epsilonproteobacteria</taxon>
        <taxon>Campylobacterales</taxon>
        <taxon>Helicobacteraceae</taxon>
        <taxon>Helicobacter</taxon>
    </lineage>
</organism>
<accession>Q7VJN8</accession>
<evidence type="ECO:0000259" key="1">
    <source>
        <dbReference type="Pfam" id="PF00535"/>
    </source>
</evidence>
<dbReference type="STRING" id="235279.HH_0205"/>
<keyword evidence="3" id="KW-1185">Reference proteome</keyword>
<dbReference type="EMBL" id="AE017125">
    <property type="protein sequence ID" value="AAP76802.1"/>
    <property type="molecule type" value="Genomic_DNA"/>
</dbReference>
<dbReference type="InterPro" id="IPR029044">
    <property type="entry name" value="Nucleotide-diphossugar_trans"/>
</dbReference>
<evidence type="ECO:0000313" key="3">
    <source>
        <dbReference type="Proteomes" id="UP000002495"/>
    </source>
</evidence>
<evidence type="ECO:0000313" key="2">
    <source>
        <dbReference type="EMBL" id="AAP76802.1"/>
    </source>
</evidence>
<dbReference type="Gene3D" id="3.90.550.10">
    <property type="entry name" value="Spore Coat Polysaccharide Biosynthesis Protein SpsA, Chain A"/>
    <property type="match status" value="1"/>
</dbReference>
<dbReference type="eggNOG" id="COG1216">
    <property type="taxonomic scope" value="Bacteria"/>
</dbReference>
<name>Q7VJN8_HELHP</name>
<proteinExistence type="predicted"/>
<reference evidence="2 3" key="1">
    <citation type="journal article" date="2003" name="Proc. Natl. Acad. Sci. U.S.A.">
        <title>The complete genome sequence of the carcinogenic bacterium Helicobacter hepaticus.</title>
        <authorList>
            <person name="Suerbaum S."/>
            <person name="Josenhans C."/>
            <person name="Sterzenbach T."/>
            <person name="Drescher B."/>
            <person name="Brandt P."/>
            <person name="Bell M."/>
            <person name="Droege M."/>
            <person name="Fartmann B."/>
            <person name="Fischer H.-P."/>
            <person name="Ge Z."/>
            <person name="Hoerster A."/>
            <person name="Holland R."/>
            <person name="Klein K."/>
            <person name="Koenig J."/>
            <person name="Macko L."/>
            <person name="Mendz G.L."/>
            <person name="Nyakatura G."/>
            <person name="Schauer D.B."/>
            <person name="Shen Z."/>
            <person name="Weber J."/>
            <person name="Frosch M."/>
            <person name="Fox J.G."/>
        </authorList>
    </citation>
    <scope>NUCLEOTIDE SEQUENCE [LARGE SCALE GENOMIC DNA]</scope>
    <source>
        <strain evidence="3">ATCC 51449 / 3B1</strain>
    </source>
</reference>
<dbReference type="CAZy" id="GT2">
    <property type="family name" value="Glycosyltransferase Family 2"/>
</dbReference>
<dbReference type="AlphaFoldDB" id="Q7VJN8"/>
<dbReference type="Pfam" id="PF00535">
    <property type="entry name" value="Glycos_transf_2"/>
    <property type="match status" value="1"/>
</dbReference>
<dbReference type="PANTHER" id="PTHR22916">
    <property type="entry name" value="GLYCOSYLTRANSFERASE"/>
    <property type="match status" value="1"/>
</dbReference>
<keyword evidence="2" id="KW-0808">Transferase</keyword>
<dbReference type="Proteomes" id="UP000002495">
    <property type="component" value="Chromosome"/>
</dbReference>
<dbReference type="RefSeq" id="WP_011115048.1">
    <property type="nucleotide sequence ID" value="NC_004917.1"/>
</dbReference>
<dbReference type="CDD" id="cd00761">
    <property type="entry name" value="Glyco_tranf_GTA_type"/>
    <property type="match status" value="1"/>
</dbReference>
<dbReference type="OrthoDB" id="5372349at2"/>